<reference evidence="1 2" key="1">
    <citation type="submission" date="2017-05" db="EMBL/GenBank/DDBJ databases">
        <authorList>
            <person name="Varghese N."/>
            <person name="Submissions S."/>
        </authorList>
    </citation>
    <scope>NUCLEOTIDE SEQUENCE [LARGE SCALE GENOMIC DNA]</scope>
    <source>
        <strain evidence="1 2">DSM 29506</strain>
    </source>
</reference>
<name>A0A521FST0_9RHOB</name>
<dbReference type="AlphaFoldDB" id="A0A521FST0"/>
<keyword evidence="2" id="KW-1185">Reference proteome</keyword>
<proteinExistence type="predicted"/>
<evidence type="ECO:0000313" key="2">
    <source>
        <dbReference type="Proteomes" id="UP000316030"/>
    </source>
</evidence>
<organism evidence="1 2">
    <name type="scientific">Thalassovita litoralis</name>
    <dbReference type="NCBI Taxonomy" id="1010611"/>
    <lineage>
        <taxon>Bacteria</taxon>
        <taxon>Pseudomonadati</taxon>
        <taxon>Pseudomonadota</taxon>
        <taxon>Alphaproteobacteria</taxon>
        <taxon>Rhodobacterales</taxon>
        <taxon>Roseobacteraceae</taxon>
        <taxon>Thalassovita</taxon>
    </lineage>
</organism>
<dbReference type="Proteomes" id="UP000316030">
    <property type="component" value="Unassembled WGS sequence"/>
</dbReference>
<sequence length="86" mass="9287">MGNHMQMAGLADCAGCPDMVLNGDTQDGLPCLHGMLCLPNVIIEASGYSLEHHLYPLRYPRAPALARHSPVRSLDLPPPRVLSVLT</sequence>
<dbReference type="EMBL" id="FXTO01000052">
    <property type="protein sequence ID" value="SMO99285.1"/>
    <property type="molecule type" value="Genomic_DNA"/>
</dbReference>
<protein>
    <submittedName>
        <fullName evidence="1">Uncharacterized protein</fullName>
    </submittedName>
</protein>
<evidence type="ECO:0000313" key="1">
    <source>
        <dbReference type="EMBL" id="SMO99285.1"/>
    </source>
</evidence>
<accession>A0A521FST0</accession>
<gene>
    <name evidence="1" type="ORF">SAMN06265173_1522</name>
</gene>